<evidence type="ECO:0000313" key="4">
    <source>
        <dbReference type="Proteomes" id="UP001597414"/>
    </source>
</evidence>
<dbReference type="PANTHER" id="PTHR44103:SF1">
    <property type="entry name" value="PROPROTEIN CONVERTASE P"/>
    <property type="match status" value="1"/>
</dbReference>
<protein>
    <submittedName>
        <fullName evidence="3">FG-GAP-like repeat-containing protein</fullName>
    </submittedName>
</protein>
<dbReference type="Proteomes" id="UP001597414">
    <property type="component" value="Unassembled WGS sequence"/>
</dbReference>
<proteinExistence type="predicted"/>
<dbReference type="Gene3D" id="2.130.10.130">
    <property type="entry name" value="Integrin alpha, N-terminal"/>
    <property type="match status" value="1"/>
</dbReference>
<gene>
    <name evidence="3" type="ORF">ACFSKV_04720</name>
</gene>
<accession>A0ABW5B4V2</accession>
<sequence length="391" mass="44437">MNYLLTLWPFIFSLYSSEPQFDIQEIDNNVAIGYGIVIGDVDGDGKPDILLADKKEFVWYRNGDWKRFVMIENLSEYDNVCIAARDINGDGKVEIVVGAQWNPGETSDKEKSGTVHYLVRPEDPTQKWKAVQLYHEPTVHRMRWAKTSNGEYHLVMVPLHGIGNKGGEGKGVNIIAYKPHKDWTGEWKHQIIPTDMHMTHNLEIADFGNNEGESVLIGGKEGIKVFTFQNNQWQPSSKGEWLVKGHSFGELRMGQISPERWMLGGIEPIHGNMVTVYLSSNNQFTKENLSRFQLDDKIKEGHGILIADFLNQGMSQLIVGWRAKNDSGEMGIKMYYSENKDFTQTSELWIDKNGISCEDLQMADLDGDGKLDMIAAGRSTNNLRIYWNKSK</sequence>
<dbReference type="Pfam" id="PF13517">
    <property type="entry name" value="FG-GAP_3"/>
    <property type="match status" value="1"/>
</dbReference>
<dbReference type="PANTHER" id="PTHR44103">
    <property type="entry name" value="PROPROTEIN CONVERTASE P"/>
    <property type="match status" value="1"/>
</dbReference>
<dbReference type="SUPFAM" id="SSF69318">
    <property type="entry name" value="Integrin alpha N-terminal domain"/>
    <property type="match status" value="1"/>
</dbReference>
<dbReference type="EMBL" id="JBHUIV010000010">
    <property type="protein sequence ID" value="MFD2200858.1"/>
    <property type="molecule type" value="Genomic_DNA"/>
</dbReference>
<reference evidence="4" key="1">
    <citation type="journal article" date="2019" name="Int. J. Syst. Evol. Microbiol.">
        <title>The Global Catalogue of Microorganisms (GCM) 10K type strain sequencing project: providing services to taxonomists for standard genome sequencing and annotation.</title>
        <authorList>
            <consortium name="The Broad Institute Genomics Platform"/>
            <consortium name="The Broad Institute Genome Sequencing Center for Infectious Disease"/>
            <person name="Wu L."/>
            <person name="Ma J."/>
        </authorList>
    </citation>
    <scope>NUCLEOTIDE SEQUENCE [LARGE SCALE GENOMIC DNA]</scope>
    <source>
        <strain evidence="4">KCTC 19812</strain>
    </source>
</reference>
<comment type="caution">
    <text evidence="3">The sequence shown here is derived from an EMBL/GenBank/DDBJ whole genome shotgun (WGS) entry which is preliminary data.</text>
</comment>
<dbReference type="InterPro" id="IPR013517">
    <property type="entry name" value="FG-GAP"/>
</dbReference>
<dbReference type="RefSeq" id="WP_380800732.1">
    <property type="nucleotide sequence ID" value="NZ_JBHUIV010000010.1"/>
</dbReference>
<organism evidence="3 4">
    <name type="scientific">Shivajiella indica</name>
    <dbReference type="NCBI Taxonomy" id="872115"/>
    <lineage>
        <taxon>Bacteria</taxon>
        <taxon>Pseudomonadati</taxon>
        <taxon>Bacteroidota</taxon>
        <taxon>Cytophagia</taxon>
        <taxon>Cytophagales</taxon>
        <taxon>Cyclobacteriaceae</taxon>
        <taxon>Shivajiella</taxon>
    </lineage>
</organism>
<dbReference type="Pfam" id="PF22301">
    <property type="entry name" value="AUDH_beta_propeller"/>
    <property type="match status" value="1"/>
</dbReference>
<dbReference type="InterPro" id="IPR028994">
    <property type="entry name" value="Integrin_alpha_N"/>
</dbReference>
<name>A0ABW5B4V2_9BACT</name>
<feature type="domain" description="Aldos-2-ulose dehydratase beta-propeller" evidence="2">
    <location>
        <begin position="113"/>
        <end position="278"/>
    </location>
</feature>
<keyword evidence="1" id="KW-0732">Signal</keyword>
<keyword evidence="4" id="KW-1185">Reference proteome</keyword>
<evidence type="ECO:0000313" key="3">
    <source>
        <dbReference type="EMBL" id="MFD2200858.1"/>
    </source>
</evidence>
<evidence type="ECO:0000256" key="1">
    <source>
        <dbReference type="ARBA" id="ARBA00022729"/>
    </source>
</evidence>
<evidence type="ECO:0000259" key="2">
    <source>
        <dbReference type="Pfam" id="PF22301"/>
    </source>
</evidence>
<dbReference type="InterPro" id="IPR054583">
    <property type="entry name" value="Beta-prop_AUDH"/>
</dbReference>